<proteinExistence type="inferred from homology"/>
<keyword evidence="4" id="KW-1185">Reference proteome</keyword>
<dbReference type="InterPro" id="IPR000704">
    <property type="entry name" value="Casein_kinase_II_reg-sub"/>
</dbReference>
<dbReference type="Proteomes" id="UP000265618">
    <property type="component" value="Unassembled WGS sequence"/>
</dbReference>
<feature type="non-terminal residue" evidence="3">
    <location>
        <position position="68"/>
    </location>
</feature>
<reference evidence="3 4" key="1">
    <citation type="journal article" date="2018" name="PLoS ONE">
        <title>The draft genome of Kipferlia bialata reveals reductive genome evolution in fornicate parasites.</title>
        <authorList>
            <person name="Tanifuji G."/>
            <person name="Takabayashi S."/>
            <person name="Kume K."/>
            <person name="Takagi M."/>
            <person name="Nakayama T."/>
            <person name="Kamikawa R."/>
            <person name="Inagaki Y."/>
            <person name="Hashimoto T."/>
        </authorList>
    </citation>
    <scope>NUCLEOTIDE SEQUENCE [LARGE SCALE GENOMIC DNA]</scope>
    <source>
        <strain evidence="3">NY0173</strain>
    </source>
</reference>
<dbReference type="SMART" id="SM01085">
    <property type="entry name" value="CK_II_beta"/>
    <property type="match status" value="1"/>
</dbReference>
<evidence type="ECO:0000313" key="4">
    <source>
        <dbReference type="Proteomes" id="UP000265618"/>
    </source>
</evidence>
<dbReference type="PANTHER" id="PTHR11740:SF0">
    <property type="entry name" value="CASEIN KINASE II SUBUNIT BETA"/>
    <property type="match status" value="1"/>
</dbReference>
<sequence>FVETERGLTLVKQRFYDSEYGLCPRSQCQGSAVLPIGLSPRLGQHTCKVYCPMCREVYHYQSSETDGT</sequence>
<evidence type="ECO:0000256" key="2">
    <source>
        <dbReference type="RuleBase" id="RU361268"/>
    </source>
</evidence>
<evidence type="ECO:0000313" key="3">
    <source>
        <dbReference type="EMBL" id="GIQ91036.1"/>
    </source>
</evidence>
<dbReference type="PRINTS" id="PR00472">
    <property type="entry name" value="CASNKINASEII"/>
</dbReference>
<name>A0A9K3D8U2_9EUKA</name>
<dbReference type="PANTHER" id="PTHR11740">
    <property type="entry name" value="CASEIN KINASE II SUBUNIT BETA"/>
    <property type="match status" value="1"/>
</dbReference>
<accession>A0A9K3D8U2</accession>
<comment type="subunit">
    <text evidence="2">Tetramer of two alpha and two beta subunits.</text>
</comment>
<evidence type="ECO:0000256" key="1">
    <source>
        <dbReference type="ARBA" id="ARBA00006941"/>
    </source>
</evidence>
<dbReference type="EMBL" id="BDIP01007048">
    <property type="protein sequence ID" value="GIQ91036.1"/>
    <property type="molecule type" value="Genomic_DNA"/>
</dbReference>
<dbReference type="Gene3D" id="2.20.25.20">
    <property type="match status" value="1"/>
</dbReference>
<dbReference type="GO" id="GO:0005956">
    <property type="term" value="C:protein kinase CK2 complex"/>
    <property type="evidence" value="ECO:0007669"/>
    <property type="project" value="UniProtKB-UniRule"/>
</dbReference>
<dbReference type="Pfam" id="PF01214">
    <property type="entry name" value="CK_II_beta"/>
    <property type="match status" value="1"/>
</dbReference>
<feature type="non-terminal residue" evidence="3">
    <location>
        <position position="1"/>
    </location>
</feature>
<dbReference type="SUPFAM" id="SSF57798">
    <property type="entry name" value="Casein kinase II beta subunit"/>
    <property type="match status" value="1"/>
</dbReference>
<dbReference type="FunFam" id="2.20.25.20:FF:000001">
    <property type="entry name" value="Casein kinase II subunit beta"/>
    <property type="match status" value="1"/>
</dbReference>
<protein>
    <recommendedName>
        <fullName evidence="2">Casein kinase II subunit beta</fullName>
        <shortName evidence="2">CK II beta</shortName>
    </recommendedName>
</protein>
<dbReference type="OrthoDB" id="3971593at2759"/>
<comment type="caution">
    <text evidence="3">The sequence shown here is derived from an EMBL/GenBank/DDBJ whole genome shotgun (WGS) entry which is preliminary data.</text>
</comment>
<dbReference type="GO" id="GO:0005737">
    <property type="term" value="C:cytoplasm"/>
    <property type="evidence" value="ECO:0007669"/>
    <property type="project" value="TreeGrafter"/>
</dbReference>
<dbReference type="AlphaFoldDB" id="A0A9K3D8U2"/>
<gene>
    <name evidence="3" type="ORF">KIPB_014088</name>
</gene>
<dbReference type="InterPro" id="IPR035991">
    <property type="entry name" value="Casein_kinase_II_beta-like"/>
</dbReference>
<organism evidence="3 4">
    <name type="scientific">Kipferlia bialata</name>
    <dbReference type="NCBI Taxonomy" id="797122"/>
    <lineage>
        <taxon>Eukaryota</taxon>
        <taxon>Metamonada</taxon>
        <taxon>Carpediemonas-like organisms</taxon>
        <taxon>Kipferlia</taxon>
    </lineage>
</organism>
<comment type="similarity">
    <text evidence="1 2">Belongs to the casein kinase 2 subunit beta family.</text>
</comment>
<dbReference type="GO" id="GO:0019887">
    <property type="term" value="F:protein kinase regulator activity"/>
    <property type="evidence" value="ECO:0007669"/>
    <property type="project" value="InterPro"/>
</dbReference>